<accession>A0A0V1DMP3</accession>
<dbReference type="Pfam" id="PF05380">
    <property type="entry name" value="Peptidase_A17"/>
    <property type="match status" value="1"/>
</dbReference>
<gene>
    <name evidence="1" type="ORF">T4D_15301</name>
</gene>
<evidence type="ECO:0000313" key="2">
    <source>
        <dbReference type="Proteomes" id="UP000054995"/>
    </source>
</evidence>
<proteinExistence type="predicted"/>
<comment type="caution">
    <text evidence="1">The sequence shown here is derived from an EMBL/GenBank/DDBJ whole genome shotgun (WGS) entry which is preliminary data.</text>
</comment>
<feature type="non-terminal residue" evidence="1">
    <location>
        <position position="85"/>
    </location>
</feature>
<protein>
    <submittedName>
        <fullName evidence="1">Uncharacterized protein</fullName>
    </submittedName>
</protein>
<dbReference type="InterPro" id="IPR008042">
    <property type="entry name" value="Retrotrans_Pao"/>
</dbReference>
<dbReference type="EMBL" id="JYDT01002933">
    <property type="protein sequence ID" value="KRY62848.1"/>
    <property type="molecule type" value="Genomic_DNA"/>
</dbReference>
<evidence type="ECO:0000313" key="1">
    <source>
        <dbReference type="EMBL" id="KRY62848.1"/>
    </source>
</evidence>
<dbReference type="OrthoDB" id="5863270at2759"/>
<reference evidence="1 2" key="1">
    <citation type="submission" date="2015-01" db="EMBL/GenBank/DDBJ databases">
        <title>Evolution of Trichinella species and genotypes.</title>
        <authorList>
            <person name="Korhonen P.K."/>
            <person name="Edoardo P."/>
            <person name="Giuseppe L.R."/>
            <person name="Gasser R.B."/>
        </authorList>
    </citation>
    <scope>NUCLEOTIDE SEQUENCE [LARGE SCALE GENOMIC DNA]</scope>
    <source>
        <strain evidence="1">ISS470</strain>
    </source>
</reference>
<feature type="non-terminal residue" evidence="1">
    <location>
        <position position="1"/>
    </location>
</feature>
<dbReference type="Proteomes" id="UP000054995">
    <property type="component" value="Unassembled WGS sequence"/>
</dbReference>
<sequence>LVDRPTEETLENKPSRLCKMLGVSWNPQEEELTFRPSELVASRDPETKRALLRTAASVFDPLGALTPFTVRAKQMFQSLWQTGLS</sequence>
<keyword evidence="2" id="KW-1185">Reference proteome</keyword>
<dbReference type="AlphaFoldDB" id="A0A0V1DMP3"/>
<name>A0A0V1DMP3_TRIPS</name>
<organism evidence="1 2">
    <name type="scientific">Trichinella pseudospiralis</name>
    <name type="common">Parasitic roundworm</name>
    <dbReference type="NCBI Taxonomy" id="6337"/>
    <lineage>
        <taxon>Eukaryota</taxon>
        <taxon>Metazoa</taxon>
        <taxon>Ecdysozoa</taxon>
        <taxon>Nematoda</taxon>
        <taxon>Enoplea</taxon>
        <taxon>Dorylaimia</taxon>
        <taxon>Trichinellida</taxon>
        <taxon>Trichinellidae</taxon>
        <taxon>Trichinella</taxon>
    </lineage>
</organism>